<protein>
    <submittedName>
        <fullName evidence="7">ABC-2 type transport system permease protein</fullName>
    </submittedName>
</protein>
<reference evidence="7 8" key="1">
    <citation type="submission" date="2016-10" db="EMBL/GenBank/DDBJ databases">
        <authorList>
            <person name="de Groot N.N."/>
        </authorList>
    </citation>
    <scope>NUCLEOTIDE SEQUENCE [LARGE SCALE GENOMIC DNA]</scope>
    <source>
        <strain evidence="7 8">DSM 43019</strain>
    </source>
</reference>
<dbReference type="STRING" id="35752.SAMN05421541_101583"/>
<dbReference type="Proteomes" id="UP000199645">
    <property type="component" value="Unassembled WGS sequence"/>
</dbReference>
<evidence type="ECO:0000256" key="3">
    <source>
        <dbReference type="ARBA" id="ARBA00022989"/>
    </source>
</evidence>
<feature type="transmembrane region" description="Helical" evidence="5">
    <location>
        <begin position="149"/>
        <end position="178"/>
    </location>
</feature>
<evidence type="ECO:0000313" key="8">
    <source>
        <dbReference type="Proteomes" id="UP000199645"/>
    </source>
</evidence>
<dbReference type="EMBL" id="FONV01000001">
    <property type="protein sequence ID" value="SFE40445.1"/>
    <property type="molecule type" value="Genomic_DNA"/>
</dbReference>
<evidence type="ECO:0000256" key="5">
    <source>
        <dbReference type="SAM" id="Phobius"/>
    </source>
</evidence>
<dbReference type="GO" id="GO:0140359">
    <property type="term" value="F:ABC-type transporter activity"/>
    <property type="evidence" value="ECO:0007669"/>
    <property type="project" value="InterPro"/>
</dbReference>
<dbReference type="GO" id="GO:0016020">
    <property type="term" value="C:membrane"/>
    <property type="evidence" value="ECO:0007669"/>
    <property type="project" value="UniProtKB-SubCell"/>
</dbReference>
<feature type="transmembrane region" description="Helical" evidence="5">
    <location>
        <begin position="122"/>
        <end position="143"/>
    </location>
</feature>
<feature type="domain" description="ABC-2 type transporter transmembrane" evidence="6">
    <location>
        <begin position="45"/>
        <end position="229"/>
    </location>
</feature>
<name>A0A1I2A8Q4_9ACTN</name>
<dbReference type="PANTHER" id="PTHR43229">
    <property type="entry name" value="NODULATION PROTEIN J"/>
    <property type="match status" value="1"/>
</dbReference>
<feature type="transmembrane region" description="Helical" evidence="5">
    <location>
        <begin position="185"/>
        <end position="203"/>
    </location>
</feature>
<dbReference type="RefSeq" id="WP_093609570.1">
    <property type="nucleotide sequence ID" value="NZ_BOMT01000010.1"/>
</dbReference>
<evidence type="ECO:0000259" key="6">
    <source>
        <dbReference type="Pfam" id="PF01061"/>
    </source>
</evidence>
<gene>
    <name evidence="7" type="ORF">SAMN05421541_101583</name>
</gene>
<keyword evidence="2 5" id="KW-0812">Transmembrane</keyword>
<keyword evidence="4 5" id="KW-0472">Membrane</keyword>
<accession>A0A1I2A8Q4</accession>
<evidence type="ECO:0000256" key="2">
    <source>
        <dbReference type="ARBA" id="ARBA00022692"/>
    </source>
</evidence>
<comment type="subcellular location">
    <subcellularLocation>
        <location evidence="1">Membrane</location>
        <topology evidence="1">Multi-pass membrane protein</topology>
    </subcellularLocation>
</comment>
<dbReference type="InterPro" id="IPR051784">
    <property type="entry name" value="Nod_factor_ABC_transporter"/>
</dbReference>
<dbReference type="OrthoDB" id="9255971at2"/>
<keyword evidence="8" id="KW-1185">Reference proteome</keyword>
<dbReference type="PANTHER" id="PTHR43229:SF6">
    <property type="entry name" value="ABC-TYPE MULTIDRUG TRANSPORT SYSTEM, PERMEASE COMPONENT"/>
    <property type="match status" value="1"/>
</dbReference>
<feature type="transmembrane region" description="Helical" evidence="5">
    <location>
        <begin position="239"/>
        <end position="263"/>
    </location>
</feature>
<keyword evidence="3 5" id="KW-1133">Transmembrane helix</keyword>
<dbReference type="Pfam" id="PF01061">
    <property type="entry name" value="ABC2_membrane"/>
    <property type="match status" value="1"/>
</dbReference>
<feature type="transmembrane region" description="Helical" evidence="5">
    <location>
        <begin position="37"/>
        <end position="58"/>
    </location>
</feature>
<sequence>MTTAHVYPSAVRNRSRGRKVVDTLGAYIRLDLVEERMFPATSIMRYIAVVFPVLLYFYQSSFLGAGPEVFAVMLIGTAVTAGLQDALTQLTARLNFAMERGTLETYLVEPVPWVLIPIAMNLWRSFTGGLLACFMIFVGWLLGMPVDPAGIPLGVVVLFLGILACNALGTLAASFLVLFKRGDPVVMLFHLAASVLGGALFPVSTLPDWIRWASYLIPHTYVISAERQLLMPAPPAGELSVSLSIIVLAVMCTVMLGGGLFIFDRSLRLARKLGILSI</sequence>
<evidence type="ECO:0000313" key="7">
    <source>
        <dbReference type="EMBL" id="SFE40445.1"/>
    </source>
</evidence>
<evidence type="ECO:0000256" key="1">
    <source>
        <dbReference type="ARBA" id="ARBA00004141"/>
    </source>
</evidence>
<feature type="transmembrane region" description="Helical" evidence="5">
    <location>
        <begin position="70"/>
        <end position="90"/>
    </location>
</feature>
<dbReference type="InterPro" id="IPR013525">
    <property type="entry name" value="ABC2_TM"/>
</dbReference>
<organism evidence="7 8">
    <name type="scientific">Actinoplanes philippinensis</name>
    <dbReference type="NCBI Taxonomy" id="35752"/>
    <lineage>
        <taxon>Bacteria</taxon>
        <taxon>Bacillati</taxon>
        <taxon>Actinomycetota</taxon>
        <taxon>Actinomycetes</taxon>
        <taxon>Micromonosporales</taxon>
        <taxon>Micromonosporaceae</taxon>
        <taxon>Actinoplanes</taxon>
    </lineage>
</organism>
<evidence type="ECO:0000256" key="4">
    <source>
        <dbReference type="ARBA" id="ARBA00023136"/>
    </source>
</evidence>
<proteinExistence type="predicted"/>
<dbReference type="AlphaFoldDB" id="A0A1I2A8Q4"/>